<evidence type="ECO:0000313" key="3">
    <source>
        <dbReference type="Proteomes" id="UP000439903"/>
    </source>
</evidence>
<name>A0A8H4EJA0_GIGMA</name>
<accession>A0A8H4EJA0</accession>
<evidence type="ECO:0000256" key="1">
    <source>
        <dbReference type="SAM" id="MobiDB-lite"/>
    </source>
</evidence>
<feature type="compositionally biased region" description="Basic residues" evidence="1">
    <location>
        <begin position="112"/>
        <end position="128"/>
    </location>
</feature>
<reference evidence="2 3" key="1">
    <citation type="journal article" date="2019" name="Environ. Microbiol.">
        <title>At the nexus of three kingdoms: the genome of the mycorrhizal fungus Gigaspora margarita provides insights into plant, endobacterial and fungal interactions.</title>
        <authorList>
            <person name="Venice F."/>
            <person name="Ghignone S."/>
            <person name="Salvioli di Fossalunga A."/>
            <person name="Amselem J."/>
            <person name="Novero M."/>
            <person name="Xianan X."/>
            <person name="Sedzielewska Toro K."/>
            <person name="Morin E."/>
            <person name="Lipzen A."/>
            <person name="Grigoriev I.V."/>
            <person name="Henrissat B."/>
            <person name="Martin F.M."/>
            <person name="Bonfante P."/>
        </authorList>
    </citation>
    <scope>NUCLEOTIDE SEQUENCE [LARGE SCALE GENOMIC DNA]</scope>
    <source>
        <strain evidence="2 3">BEG34</strain>
    </source>
</reference>
<feature type="compositionally biased region" description="Basic and acidic residues" evidence="1">
    <location>
        <begin position="95"/>
        <end position="111"/>
    </location>
</feature>
<gene>
    <name evidence="2" type="ORF">F8M41_021067</name>
</gene>
<feature type="region of interest" description="Disordered" evidence="1">
    <location>
        <begin position="91"/>
        <end position="174"/>
    </location>
</feature>
<sequence length="174" mass="20033">MDNNFDFTNEKTFKEDTIKGLLEKLRALREGLGETYMVKILTKIWPTKDGSDKNIAYAIAIAQMILNPKYDKITMSNTAIKYKIAKIYSEDETSSIEKEKSNEESNNVEKKPVRKCKNISKKISKTKSGRVEDQEELPEDLKEAEKEPEDNNSNNIEKEPVRKHKNISKQFGKA</sequence>
<protein>
    <submittedName>
        <fullName evidence="2">Uncharacterized protein</fullName>
    </submittedName>
</protein>
<dbReference type="AlphaFoldDB" id="A0A8H4EJA0"/>
<keyword evidence="3" id="KW-1185">Reference proteome</keyword>
<organism evidence="2 3">
    <name type="scientific">Gigaspora margarita</name>
    <dbReference type="NCBI Taxonomy" id="4874"/>
    <lineage>
        <taxon>Eukaryota</taxon>
        <taxon>Fungi</taxon>
        <taxon>Fungi incertae sedis</taxon>
        <taxon>Mucoromycota</taxon>
        <taxon>Glomeromycotina</taxon>
        <taxon>Glomeromycetes</taxon>
        <taxon>Diversisporales</taxon>
        <taxon>Gigasporaceae</taxon>
        <taxon>Gigaspora</taxon>
    </lineage>
</organism>
<evidence type="ECO:0000313" key="2">
    <source>
        <dbReference type="EMBL" id="KAF0496168.1"/>
    </source>
</evidence>
<dbReference type="EMBL" id="WTPW01000602">
    <property type="protein sequence ID" value="KAF0496168.1"/>
    <property type="molecule type" value="Genomic_DNA"/>
</dbReference>
<dbReference type="Proteomes" id="UP000439903">
    <property type="component" value="Unassembled WGS sequence"/>
</dbReference>
<comment type="caution">
    <text evidence="2">The sequence shown here is derived from an EMBL/GenBank/DDBJ whole genome shotgun (WGS) entry which is preliminary data.</text>
</comment>
<proteinExistence type="predicted"/>